<dbReference type="InterPro" id="IPR036873">
    <property type="entry name" value="Rhodanese-like_dom_sf"/>
</dbReference>
<evidence type="ECO:0000313" key="3">
    <source>
        <dbReference type="EMBL" id="GLX82074.1"/>
    </source>
</evidence>
<keyword evidence="1" id="KW-1133">Transmembrane helix</keyword>
<name>A0ABQ6H3I6_9GAMM</name>
<comment type="caution">
    <text evidence="3">The sequence shown here is derived from an EMBL/GenBank/DDBJ whole genome shotgun (WGS) entry which is preliminary data.</text>
</comment>
<evidence type="ECO:0000256" key="1">
    <source>
        <dbReference type="SAM" id="Phobius"/>
    </source>
</evidence>
<dbReference type="SUPFAM" id="SSF52821">
    <property type="entry name" value="Rhodanese/Cell cycle control phosphatase"/>
    <property type="match status" value="1"/>
</dbReference>
<evidence type="ECO:0000259" key="2">
    <source>
        <dbReference type="PROSITE" id="PS50206"/>
    </source>
</evidence>
<dbReference type="PANTHER" id="PTHR43031:SF18">
    <property type="entry name" value="RHODANESE-RELATED SULFURTRANSFERASES"/>
    <property type="match status" value="1"/>
</dbReference>
<dbReference type="SMART" id="SM00450">
    <property type="entry name" value="RHOD"/>
    <property type="match status" value="1"/>
</dbReference>
<protein>
    <submittedName>
        <fullName evidence="3">Rhodanese-like domain-containing protein</fullName>
    </submittedName>
</protein>
<dbReference type="EMBL" id="BSSU01000007">
    <property type="protein sequence ID" value="GLX82074.1"/>
    <property type="molecule type" value="Genomic_DNA"/>
</dbReference>
<feature type="domain" description="Rhodanese" evidence="2">
    <location>
        <begin position="50"/>
        <end position="141"/>
    </location>
</feature>
<reference evidence="3 4" key="1">
    <citation type="submission" date="2023-03" db="EMBL/GenBank/DDBJ databases">
        <title>Draft genome sequence of Thalassotalea eurytherma JCM 18482T.</title>
        <authorList>
            <person name="Sawabe T."/>
        </authorList>
    </citation>
    <scope>NUCLEOTIDE SEQUENCE [LARGE SCALE GENOMIC DNA]</scope>
    <source>
        <strain evidence="3 4">JCM 18482</strain>
    </source>
</reference>
<keyword evidence="1" id="KW-0472">Membrane</keyword>
<gene>
    <name evidence="3" type="ORF">theurythT_15260</name>
</gene>
<feature type="transmembrane region" description="Helical" evidence="1">
    <location>
        <begin position="12"/>
        <end position="30"/>
    </location>
</feature>
<organism evidence="3 4">
    <name type="scientific">Thalassotalea eurytherma</name>
    <dbReference type="NCBI Taxonomy" id="1144278"/>
    <lineage>
        <taxon>Bacteria</taxon>
        <taxon>Pseudomonadati</taxon>
        <taxon>Pseudomonadota</taxon>
        <taxon>Gammaproteobacteria</taxon>
        <taxon>Alteromonadales</taxon>
        <taxon>Colwelliaceae</taxon>
        <taxon>Thalassotalea</taxon>
    </lineage>
</organism>
<dbReference type="PROSITE" id="PS50206">
    <property type="entry name" value="RHODANESE_3"/>
    <property type="match status" value="1"/>
</dbReference>
<dbReference type="CDD" id="cd00158">
    <property type="entry name" value="RHOD"/>
    <property type="match status" value="1"/>
</dbReference>
<keyword evidence="1" id="KW-0812">Transmembrane</keyword>
<evidence type="ECO:0000313" key="4">
    <source>
        <dbReference type="Proteomes" id="UP001157133"/>
    </source>
</evidence>
<dbReference type="InterPro" id="IPR050229">
    <property type="entry name" value="GlpE_sulfurtransferase"/>
</dbReference>
<sequence>MEEFFTFLANNAVLTGVWLVIFGLIIFTSIKIKMSPIKQLSPQELTFTVNKENGVVIDIRANNEFTKQHIIDAVHCSNEKITKGELTTLEKYKDRPIIVVCAQGMSANKAASQLLKAGYSSVNLLKGGMSAWVAAGLPTVKK</sequence>
<dbReference type="RefSeq" id="WP_284207426.1">
    <property type="nucleotide sequence ID" value="NZ_BSSU01000007.1"/>
</dbReference>
<proteinExistence type="predicted"/>
<dbReference type="Pfam" id="PF00581">
    <property type="entry name" value="Rhodanese"/>
    <property type="match status" value="1"/>
</dbReference>
<dbReference type="InterPro" id="IPR001763">
    <property type="entry name" value="Rhodanese-like_dom"/>
</dbReference>
<dbReference type="PANTHER" id="PTHR43031">
    <property type="entry name" value="FAD-DEPENDENT OXIDOREDUCTASE"/>
    <property type="match status" value="1"/>
</dbReference>
<accession>A0ABQ6H3I6</accession>
<dbReference type="Proteomes" id="UP001157133">
    <property type="component" value="Unassembled WGS sequence"/>
</dbReference>
<dbReference type="Gene3D" id="3.40.250.10">
    <property type="entry name" value="Rhodanese-like domain"/>
    <property type="match status" value="1"/>
</dbReference>
<keyword evidence="4" id="KW-1185">Reference proteome</keyword>